<protein>
    <submittedName>
        <fullName evidence="2">Uncharacterized protein</fullName>
    </submittedName>
</protein>
<accession>A0ABQ0LKU4</accession>
<name>A0ABQ0LKU4_MYCCL</name>
<dbReference type="Proteomes" id="UP000815677">
    <property type="component" value="Unassembled WGS sequence"/>
</dbReference>
<evidence type="ECO:0000256" key="1">
    <source>
        <dbReference type="SAM" id="MobiDB-lite"/>
    </source>
</evidence>
<proteinExistence type="predicted"/>
<keyword evidence="3" id="KW-1185">Reference proteome</keyword>
<reference evidence="2" key="1">
    <citation type="submission" date="2014-09" db="EMBL/GenBank/DDBJ databases">
        <title>Genome sequence of the luminous mushroom Mycena chlorophos for searching fungal bioluminescence genes.</title>
        <authorList>
            <person name="Tanaka Y."/>
            <person name="Kasuga D."/>
            <person name="Oba Y."/>
            <person name="Hase S."/>
            <person name="Sato K."/>
            <person name="Oba Y."/>
            <person name="Sakakibara Y."/>
        </authorList>
    </citation>
    <scope>NUCLEOTIDE SEQUENCE</scope>
</reference>
<dbReference type="EMBL" id="DF846995">
    <property type="protein sequence ID" value="GAT51204.1"/>
    <property type="molecule type" value="Genomic_DNA"/>
</dbReference>
<feature type="compositionally biased region" description="Basic and acidic residues" evidence="1">
    <location>
        <begin position="159"/>
        <end position="182"/>
    </location>
</feature>
<sequence length="250" mass="28413">MSPPPPQTRARSPPQFVNAYATGGCGAPQSADPAHRSPWTLPGEAEPVWDRRAAEYERDRERGRNREREHDRDHDHDRRARHHSSADYGHPPAPFYPKSRSPATHHRDRKESQGARSPAETSPRSAHPPPVRYWENKPLGPGLPPMQHGPPEPTGSSSRRYDPRCDTRDHHREDRHERERSHLRGGYLRSHAALAAVTASGLCYSSTTVASEAFFFTLPEWSNSVFARTLPSEVRGHKRMDCVYYIKVIM</sequence>
<feature type="region of interest" description="Disordered" evidence="1">
    <location>
        <begin position="1"/>
        <end position="183"/>
    </location>
</feature>
<organism evidence="2 3">
    <name type="scientific">Mycena chlorophos</name>
    <name type="common">Agaric fungus</name>
    <name type="synonym">Agaricus chlorophos</name>
    <dbReference type="NCBI Taxonomy" id="658473"/>
    <lineage>
        <taxon>Eukaryota</taxon>
        <taxon>Fungi</taxon>
        <taxon>Dikarya</taxon>
        <taxon>Basidiomycota</taxon>
        <taxon>Agaricomycotina</taxon>
        <taxon>Agaricomycetes</taxon>
        <taxon>Agaricomycetidae</taxon>
        <taxon>Agaricales</taxon>
        <taxon>Marasmiineae</taxon>
        <taxon>Mycenaceae</taxon>
        <taxon>Mycena</taxon>
    </lineage>
</organism>
<evidence type="ECO:0000313" key="2">
    <source>
        <dbReference type="EMBL" id="GAT51204.1"/>
    </source>
</evidence>
<gene>
    <name evidence="2" type="ORF">MCHLO_08365</name>
</gene>
<feature type="compositionally biased region" description="Basic and acidic residues" evidence="1">
    <location>
        <begin position="48"/>
        <end position="78"/>
    </location>
</feature>
<evidence type="ECO:0000313" key="3">
    <source>
        <dbReference type="Proteomes" id="UP000815677"/>
    </source>
</evidence>
<feature type="compositionally biased region" description="Pro residues" evidence="1">
    <location>
        <begin position="141"/>
        <end position="153"/>
    </location>
</feature>